<dbReference type="Pfam" id="PF25683">
    <property type="entry name" value="URGCP_GTPase"/>
    <property type="match status" value="1"/>
</dbReference>
<reference evidence="3 4" key="1">
    <citation type="journal article" date="2019" name="Mol. Ecol. Resour.">
        <title>Chromosome-level genome assembly of Triplophysa tibetana, a fish adapted to the harsh high-altitude environment of the Tibetan Plateau.</title>
        <authorList>
            <person name="Yang X."/>
            <person name="Liu H."/>
            <person name="Ma Z."/>
            <person name="Zou Y."/>
            <person name="Zou M."/>
            <person name="Mao Y."/>
            <person name="Li X."/>
            <person name="Wang H."/>
            <person name="Chen T."/>
            <person name="Wang W."/>
            <person name="Yang R."/>
        </authorList>
    </citation>
    <scope>NUCLEOTIDE SEQUENCE [LARGE SCALE GENOMIC DNA]</scope>
    <source>
        <strain evidence="3">TTIB1903HZAU</strain>
        <tissue evidence="3">Muscle</tissue>
    </source>
</reference>
<dbReference type="SUPFAM" id="SSF52540">
    <property type="entry name" value="P-loop containing nucleoside triphosphate hydrolases"/>
    <property type="match status" value="1"/>
</dbReference>
<dbReference type="Proteomes" id="UP000324632">
    <property type="component" value="Chromosome 21"/>
</dbReference>
<keyword evidence="4" id="KW-1185">Reference proteome</keyword>
<dbReference type="InterPro" id="IPR027417">
    <property type="entry name" value="P-loop_NTPase"/>
</dbReference>
<comment type="caution">
    <text evidence="3">The sequence shown here is derived from an EMBL/GenBank/DDBJ whole genome shotgun (WGS) entry which is preliminary data.</text>
</comment>
<evidence type="ECO:0000313" key="3">
    <source>
        <dbReference type="EMBL" id="KAA0706284.1"/>
    </source>
</evidence>
<dbReference type="AlphaFoldDB" id="A0A5A9N8H6"/>
<dbReference type="Gene3D" id="3.40.50.300">
    <property type="entry name" value="P-loop containing nucleotide triphosphate hydrolases"/>
    <property type="match status" value="2"/>
</dbReference>
<gene>
    <name evidence="3" type="ORF">E1301_Tti022453</name>
</gene>
<proteinExistence type="predicted"/>
<dbReference type="PANTHER" id="PTHR22796:SF6">
    <property type="entry name" value="INTERFERON-INDUCED VERY LARGE GTPASE 1-RELATED"/>
    <property type="match status" value="1"/>
</dbReference>
<evidence type="ECO:0000256" key="1">
    <source>
        <dbReference type="SAM" id="MobiDB-lite"/>
    </source>
</evidence>
<dbReference type="InterPro" id="IPR030383">
    <property type="entry name" value="G_VLIG_dom"/>
</dbReference>
<evidence type="ECO:0000259" key="2">
    <source>
        <dbReference type="PROSITE" id="PS51717"/>
    </source>
</evidence>
<feature type="region of interest" description="Disordered" evidence="1">
    <location>
        <begin position="1"/>
        <end position="26"/>
    </location>
</feature>
<dbReference type="PANTHER" id="PTHR22796">
    <property type="entry name" value="URG4-RELATED"/>
    <property type="match status" value="1"/>
</dbReference>
<feature type="domain" description="VLIG-type G" evidence="2">
    <location>
        <begin position="268"/>
        <end position="310"/>
    </location>
</feature>
<feature type="compositionally biased region" description="Basic and acidic residues" evidence="1">
    <location>
        <begin position="16"/>
        <end position="26"/>
    </location>
</feature>
<accession>A0A5A9N8H6</accession>
<name>A0A5A9N8H6_9TELE</name>
<dbReference type="PROSITE" id="PS51717">
    <property type="entry name" value="G_VLIG"/>
    <property type="match status" value="1"/>
</dbReference>
<dbReference type="GO" id="GO:0005525">
    <property type="term" value="F:GTP binding"/>
    <property type="evidence" value="ECO:0007669"/>
    <property type="project" value="InterPro"/>
</dbReference>
<organism evidence="3 4">
    <name type="scientific">Triplophysa tibetana</name>
    <dbReference type="NCBI Taxonomy" id="1572043"/>
    <lineage>
        <taxon>Eukaryota</taxon>
        <taxon>Metazoa</taxon>
        <taxon>Chordata</taxon>
        <taxon>Craniata</taxon>
        <taxon>Vertebrata</taxon>
        <taxon>Euteleostomi</taxon>
        <taxon>Actinopterygii</taxon>
        <taxon>Neopterygii</taxon>
        <taxon>Teleostei</taxon>
        <taxon>Ostariophysi</taxon>
        <taxon>Cypriniformes</taxon>
        <taxon>Nemacheilidae</taxon>
        <taxon>Triplophysa</taxon>
    </lineage>
</organism>
<dbReference type="EMBL" id="SOYY01000021">
    <property type="protein sequence ID" value="KAA0706284.1"/>
    <property type="molecule type" value="Genomic_DNA"/>
</dbReference>
<evidence type="ECO:0000313" key="4">
    <source>
        <dbReference type="Proteomes" id="UP000324632"/>
    </source>
</evidence>
<protein>
    <submittedName>
        <fullName evidence="3">GTPase 1 Interferon-induced very large</fullName>
    </submittedName>
</protein>
<sequence>MSSTDSAAYAVHSPPRSKEKDPHLSDKKRSLTVALFGNSTSVQFGHDNILLGEESHPLKELSRIDPVQMKILEHNVSVINMIDFTEHQMDSVDHLICKLVNENEICAFIFVVRLGQFTYADKMGLEWLQTVFGDRVLQFVMIVFIYEREEECNTIIDDLKKNSVVEKLLKKCGGRFHTCRKTMNNRSEMRELMKKIECLFNENQEQCYTGEMYNTRLNRDSNFQKNVNDNAEMMMSGFPLELMDGDAAHVPLIWISAVLDKLNQKLGDQRVFVLSVLGIQSSGKSTMLNAMFGLEFPVSAGRCTRELSCS</sequence>